<dbReference type="PANTHER" id="PTHR22807:SF4">
    <property type="entry name" value="28S RRNA (CYTOSINE-C(5))-METHYLTRANSFERASE"/>
    <property type="match status" value="1"/>
</dbReference>
<feature type="binding site" evidence="5">
    <location>
        <position position="272"/>
    </location>
    <ligand>
        <name>S-adenosyl-L-methionine</name>
        <dbReference type="ChEBI" id="CHEBI:59789"/>
    </ligand>
</feature>
<dbReference type="Proteomes" id="UP000332933">
    <property type="component" value="Unassembled WGS sequence"/>
</dbReference>
<organism evidence="9 10">
    <name type="scientific">Aphanomyces stellatus</name>
    <dbReference type="NCBI Taxonomy" id="120398"/>
    <lineage>
        <taxon>Eukaryota</taxon>
        <taxon>Sar</taxon>
        <taxon>Stramenopiles</taxon>
        <taxon>Oomycota</taxon>
        <taxon>Saprolegniomycetes</taxon>
        <taxon>Saprolegniales</taxon>
        <taxon>Verrucalvaceae</taxon>
        <taxon>Aphanomyces</taxon>
    </lineage>
</organism>
<comment type="similarity">
    <text evidence="5">Belongs to the class I-like SAM-binding methyltransferase superfamily. RsmB/NOP family.</text>
</comment>
<evidence type="ECO:0000313" key="8">
    <source>
        <dbReference type="EMBL" id="KAF0684879.1"/>
    </source>
</evidence>
<dbReference type="EMBL" id="CAADRA010007255">
    <property type="protein sequence ID" value="VFT99771.1"/>
    <property type="molecule type" value="Genomic_DNA"/>
</dbReference>
<evidence type="ECO:0000259" key="7">
    <source>
        <dbReference type="PROSITE" id="PS51686"/>
    </source>
</evidence>
<name>A0A485LM17_9STRA</name>
<dbReference type="PRINTS" id="PR02008">
    <property type="entry name" value="RCMTFAMILY"/>
</dbReference>
<gene>
    <name evidence="9" type="primary">Aste57867_23123</name>
    <name evidence="8" type="ORF">As57867_023052</name>
    <name evidence="9" type="ORF">ASTE57867_23123</name>
</gene>
<dbReference type="PROSITE" id="PS51686">
    <property type="entry name" value="SAM_MT_RSMB_NOP"/>
    <property type="match status" value="1"/>
</dbReference>
<dbReference type="GO" id="GO:0070475">
    <property type="term" value="P:rRNA base methylation"/>
    <property type="evidence" value="ECO:0007669"/>
    <property type="project" value="TreeGrafter"/>
</dbReference>
<feature type="active site" description="Nucleophile" evidence="5">
    <location>
        <position position="371"/>
    </location>
</feature>
<proteinExistence type="inferred from homology"/>
<sequence length="480" mass="51525">MNIYNAAAAVVDRVRSKHGGIRSALYALPISHALRPTVQALAQESLKHADALVAAATSCGLIDAMKAIDAEERVDAKRFNTLPSFSPENLVVVLTYELLVGPLRKLKGAHKGALQVVREHEPKLMAYLEAHHPTLVAAKPAKQVTSSSDTQKPVSHAFPRYVRVNTLKTTPEAAAAAFRKDKIKVHVHEFVPELLVLPPGTNLHGHSLVKKGCVFIQDLASCLPVACLAPQAADHDVAIDACAAPGNKTTQLAAKLALGKPKGTKIKVVAFERAPARAKSLRQTVDKAGANAVVDVVETDFLTIDAADARWANATLALCDPSCSGSGNVKVGEALPEHSADELQSFADHQVAIVRQAMALPKMRTVVYSTCSVHQIENEDVVDRLLAAAKGTWRLVKALPAWPQRGTGPSRQAPKCVRATHDQSTHGFFVCMFEKVEPTTTEVQKAAPAADKTEHATKGAGKKRVQKQQGHKAKAKKQKH</sequence>
<keyword evidence="3 5" id="KW-0949">S-adenosyl-L-methionine</keyword>
<dbReference type="InterPro" id="IPR023267">
    <property type="entry name" value="RCMT"/>
</dbReference>
<evidence type="ECO:0000256" key="1">
    <source>
        <dbReference type="ARBA" id="ARBA00022603"/>
    </source>
</evidence>
<evidence type="ECO:0000313" key="10">
    <source>
        <dbReference type="Proteomes" id="UP000332933"/>
    </source>
</evidence>
<dbReference type="OrthoDB" id="435282at2759"/>
<protein>
    <submittedName>
        <fullName evidence="9">Aste57867_23123 protein</fullName>
    </submittedName>
</protein>
<feature type="compositionally biased region" description="Basic residues" evidence="6">
    <location>
        <begin position="460"/>
        <end position="480"/>
    </location>
</feature>
<feature type="binding site" evidence="5">
    <location>
        <position position="320"/>
    </location>
    <ligand>
        <name>S-adenosyl-L-methionine</name>
        <dbReference type="ChEBI" id="CHEBI:59789"/>
    </ligand>
</feature>
<accession>A0A485LM17</accession>
<feature type="region of interest" description="Disordered" evidence="6">
    <location>
        <begin position="441"/>
        <end position="480"/>
    </location>
</feature>
<evidence type="ECO:0000256" key="5">
    <source>
        <dbReference type="PROSITE-ProRule" id="PRU01023"/>
    </source>
</evidence>
<keyword evidence="10" id="KW-1185">Reference proteome</keyword>
<dbReference type="InterPro" id="IPR049560">
    <property type="entry name" value="MeTrfase_RsmB-F_NOP2_cat"/>
</dbReference>
<dbReference type="GO" id="GO:0008173">
    <property type="term" value="F:RNA methyltransferase activity"/>
    <property type="evidence" value="ECO:0007669"/>
    <property type="project" value="InterPro"/>
</dbReference>
<evidence type="ECO:0000256" key="6">
    <source>
        <dbReference type="SAM" id="MobiDB-lite"/>
    </source>
</evidence>
<reference evidence="9 10" key="1">
    <citation type="submission" date="2019-03" db="EMBL/GenBank/DDBJ databases">
        <authorList>
            <person name="Gaulin E."/>
            <person name="Dumas B."/>
        </authorList>
    </citation>
    <scope>NUCLEOTIDE SEQUENCE [LARGE SCALE GENOMIC DNA]</scope>
    <source>
        <strain evidence="9">CBS 568.67</strain>
    </source>
</reference>
<evidence type="ECO:0000256" key="2">
    <source>
        <dbReference type="ARBA" id="ARBA00022679"/>
    </source>
</evidence>
<dbReference type="GO" id="GO:0003723">
    <property type="term" value="F:RNA binding"/>
    <property type="evidence" value="ECO:0007669"/>
    <property type="project" value="UniProtKB-UniRule"/>
</dbReference>
<dbReference type="InterPro" id="IPR001678">
    <property type="entry name" value="MeTrfase_RsmB-F_NOP2_dom"/>
</dbReference>
<dbReference type="PANTHER" id="PTHR22807">
    <property type="entry name" value="NOP2 YEAST -RELATED NOL1/NOP2/FMU SUN DOMAIN-CONTAINING"/>
    <property type="match status" value="1"/>
</dbReference>
<dbReference type="InterPro" id="IPR029063">
    <property type="entry name" value="SAM-dependent_MTases_sf"/>
</dbReference>
<dbReference type="EMBL" id="VJMH01007229">
    <property type="protein sequence ID" value="KAF0684879.1"/>
    <property type="molecule type" value="Genomic_DNA"/>
</dbReference>
<evidence type="ECO:0000256" key="4">
    <source>
        <dbReference type="ARBA" id="ARBA00022884"/>
    </source>
</evidence>
<keyword evidence="4 5" id="KW-0694">RNA-binding</keyword>
<evidence type="ECO:0000313" key="9">
    <source>
        <dbReference type="EMBL" id="VFT99771.1"/>
    </source>
</evidence>
<dbReference type="Gene3D" id="3.30.70.1170">
    <property type="entry name" value="Sun protein, domain 3"/>
    <property type="match status" value="1"/>
</dbReference>
<feature type="domain" description="SAM-dependent MTase RsmB/NOP-type" evidence="7">
    <location>
        <begin position="150"/>
        <end position="436"/>
    </location>
</feature>
<evidence type="ECO:0000256" key="3">
    <source>
        <dbReference type="ARBA" id="ARBA00022691"/>
    </source>
</evidence>
<dbReference type="Gene3D" id="3.40.50.150">
    <property type="entry name" value="Vaccinia Virus protein VP39"/>
    <property type="match status" value="1"/>
</dbReference>
<feature type="binding site" evidence="5">
    <location>
        <position position="300"/>
    </location>
    <ligand>
        <name>S-adenosyl-L-methionine</name>
        <dbReference type="ChEBI" id="CHEBI:59789"/>
    </ligand>
</feature>
<dbReference type="Pfam" id="PF01189">
    <property type="entry name" value="Methyltr_RsmB-F"/>
    <property type="match status" value="1"/>
</dbReference>
<keyword evidence="1 5" id="KW-0489">Methyltransferase</keyword>
<dbReference type="AlphaFoldDB" id="A0A485LM17"/>
<feature type="binding site" evidence="5">
    <location>
        <begin position="242"/>
        <end position="248"/>
    </location>
    <ligand>
        <name>S-adenosyl-L-methionine</name>
        <dbReference type="ChEBI" id="CHEBI:59789"/>
    </ligand>
</feature>
<dbReference type="SUPFAM" id="SSF53335">
    <property type="entry name" value="S-adenosyl-L-methionine-dependent methyltransferases"/>
    <property type="match status" value="1"/>
</dbReference>
<reference evidence="8" key="2">
    <citation type="submission" date="2019-06" db="EMBL/GenBank/DDBJ databases">
        <title>Genomics analysis of Aphanomyces spp. identifies a new class of oomycete effector associated with host adaptation.</title>
        <authorList>
            <person name="Gaulin E."/>
        </authorList>
    </citation>
    <scope>NUCLEOTIDE SEQUENCE</scope>
    <source>
        <strain evidence="8">CBS 578.67</strain>
    </source>
</reference>
<dbReference type="GO" id="GO:0005730">
    <property type="term" value="C:nucleolus"/>
    <property type="evidence" value="ECO:0007669"/>
    <property type="project" value="TreeGrafter"/>
</dbReference>
<keyword evidence="2 5" id="KW-0808">Transferase</keyword>